<dbReference type="InterPro" id="IPR014757">
    <property type="entry name" value="Tscrpt_reg_IclR_C"/>
</dbReference>
<dbReference type="Proteomes" id="UP000008467">
    <property type="component" value="Chromosome"/>
</dbReference>
<dbReference type="Pfam" id="PF09339">
    <property type="entry name" value="HTH_IclR"/>
    <property type="match status" value="1"/>
</dbReference>
<evidence type="ECO:0000256" key="2">
    <source>
        <dbReference type="ARBA" id="ARBA00023125"/>
    </source>
</evidence>
<dbReference type="AlphaFoldDB" id="F2JMY9"/>
<evidence type="ECO:0000259" key="4">
    <source>
        <dbReference type="PROSITE" id="PS51077"/>
    </source>
</evidence>
<evidence type="ECO:0000259" key="5">
    <source>
        <dbReference type="PROSITE" id="PS51078"/>
    </source>
</evidence>
<dbReference type="PROSITE" id="PS51078">
    <property type="entry name" value="ICLR_ED"/>
    <property type="match status" value="1"/>
</dbReference>
<accession>F2JMY9</accession>
<dbReference type="RefSeq" id="WP_013659175.1">
    <property type="nucleotide sequence ID" value="NC_015275.1"/>
</dbReference>
<evidence type="ECO:0000256" key="3">
    <source>
        <dbReference type="ARBA" id="ARBA00023163"/>
    </source>
</evidence>
<dbReference type="KEGG" id="cle:Clole_4232"/>
<keyword evidence="3" id="KW-0804">Transcription</keyword>
<evidence type="ECO:0000313" key="7">
    <source>
        <dbReference type="Proteomes" id="UP000008467"/>
    </source>
</evidence>
<dbReference type="SMART" id="SM00346">
    <property type="entry name" value="HTH_ICLR"/>
    <property type="match status" value="1"/>
</dbReference>
<feature type="domain" description="IclR-ED" evidence="5">
    <location>
        <begin position="67"/>
        <end position="250"/>
    </location>
</feature>
<dbReference type="Pfam" id="PF01614">
    <property type="entry name" value="IclR_C"/>
    <property type="match status" value="1"/>
</dbReference>
<organism evidence="6 7">
    <name type="scientific">Cellulosilyticum lentocellum (strain ATCC 49066 / DSM 5427 / NCIMB 11756 / RHM5)</name>
    <name type="common">Clostridium lentocellum</name>
    <dbReference type="NCBI Taxonomy" id="642492"/>
    <lineage>
        <taxon>Bacteria</taxon>
        <taxon>Bacillati</taxon>
        <taxon>Bacillota</taxon>
        <taxon>Clostridia</taxon>
        <taxon>Lachnospirales</taxon>
        <taxon>Cellulosilyticaceae</taxon>
        <taxon>Cellulosilyticum</taxon>
    </lineage>
</organism>
<dbReference type="InterPro" id="IPR029016">
    <property type="entry name" value="GAF-like_dom_sf"/>
</dbReference>
<sequence>MAKAILQTVDRALQLLEILAEHPEGMQPKEFESILELNKITVHRLLATLENRGFIEREGNNYKVGLKLVELSSMKLNNIELKTEASPYLRKLVHILGLPVQMAILEGNEAVFIEKIESINAFRMYSQIGKRIPLYASGVGKILLSQNTDEEILSELSKVTFETFTHRTLTSPESVLDEIKEARKQGYAIDNEEHEEGIFCIAAPIYDYRGQIIAAISVGGKEPQFITDKRAEHITLIKETARDISRRLGYTKY</sequence>
<dbReference type="InterPro" id="IPR036388">
    <property type="entry name" value="WH-like_DNA-bd_sf"/>
</dbReference>
<dbReference type="HOGENOM" id="CLU_062618_7_1_9"/>
<dbReference type="PANTHER" id="PTHR30136">
    <property type="entry name" value="HELIX-TURN-HELIX TRANSCRIPTIONAL REGULATOR, ICLR FAMILY"/>
    <property type="match status" value="1"/>
</dbReference>
<proteinExistence type="predicted"/>
<evidence type="ECO:0000313" key="6">
    <source>
        <dbReference type="EMBL" id="ADZ85904.1"/>
    </source>
</evidence>
<dbReference type="GO" id="GO:0003677">
    <property type="term" value="F:DNA binding"/>
    <property type="evidence" value="ECO:0007669"/>
    <property type="project" value="UniProtKB-KW"/>
</dbReference>
<keyword evidence="2" id="KW-0238">DNA-binding</keyword>
<dbReference type="PANTHER" id="PTHR30136:SF24">
    <property type="entry name" value="HTH-TYPE TRANSCRIPTIONAL REPRESSOR ALLR"/>
    <property type="match status" value="1"/>
</dbReference>
<name>F2JMY9_CELLD</name>
<dbReference type="InterPro" id="IPR005471">
    <property type="entry name" value="Tscrpt_reg_IclR_N"/>
</dbReference>
<reference evidence="6 7" key="1">
    <citation type="journal article" date="2011" name="J. Bacteriol.">
        <title>Complete genome sequence of the cellulose-degrading bacterium Cellulosilyticum lentocellum.</title>
        <authorList>
            <consortium name="US DOE Joint Genome Institute"/>
            <person name="Miller D.A."/>
            <person name="Suen G."/>
            <person name="Bruce D."/>
            <person name="Copeland A."/>
            <person name="Cheng J.F."/>
            <person name="Detter C."/>
            <person name="Goodwin L.A."/>
            <person name="Han C.S."/>
            <person name="Hauser L.J."/>
            <person name="Land M.L."/>
            <person name="Lapidus A."/>
            <person name="Lucas S."/>
            <person name="Meincke L."/>
            <person name="Pitluck S."/>
            <person name="Tapia R."/>
            <person name="Teshima H."/>
            <person name="Woyke T."/>
            <person name="Fox B.G."/>
            <person name="Angert E.R."/>
            <person name="Currie C.R."/>
        </authorList>
    </citation>
    <scope>NUCLEOTIDE SEQUENCE [LARGE SCALE GENOMIC DNA]</scope>
    <source>
        <strain evidence="7">ATCC 49066 / DSM 5427 / NCIMB 11756 / RHM5</strain>
    </source>
</reference>
<protein>
    <submittedName>
        <fullName evidence="6">Transcriptional regulator, IclR family</fullName>
    </submittedName>
</protein>
<keyword evidence="7" id="KW-1185">Reference proteome</keyword>
<dbReference type="EMBL" id="CP002582">
    <property type="protein sequence ID" value="ADZ85904.1"/>
    <property type="molecule type" value="Genomic_DNA"/>
</dbReference>
<dbReference type="Gene3D" id="1.10.10.10">
    <property type="entry name" value="Winged helix-like DNA-binding domain superfamily/Winged helix DNA-binding domain"/>
    <property type="match status" value="1"/>
</dbReference>
<dbReference type="STRING" id="642492.Clole_4232"/>
<dbReference type="GO" id="GO:0003700">
    <property type="term" value="F:DNA-binding transcription factor activity"/>
    <property type="evidence" value="ECO:0007669"/>
    <property type="project" value="TreeGrafter"/>
</dbReference>
<feature type="domain" description="HTH iclR-type" evidence="4">
    <location>
        <begin position="6"/>
        <end position="66"/>
    </location>
</feature>
<dbReference type="GO" id="GO:0045892">
    <property type="term" value="P:negative regulation of DNA-templated transcription"/>
    <property type="evidence" value="ECO:0007669"/>
    <property type="project" value="TreeGrafter"/>
</dbReference>
<dbReference type="Gene3D" id="3.30.450.40">
    <property type="match status" value="1"/>
</dbReference>
<dbReference type="InterPro" id="IPR036390">
    <property type="entry name" value="WH_DNA-bd_sf"/>
</dbReference>
<keyword evidence="1" id="KW-0805">Transcription regulation</keyword>
<dbReference type="InterPro" id="IPR050707">
    <property type="entry name" value="HTH_MetabolicPath_Reg"/>
</dbReference>
<dbReference type="SUPFAM" id="SSF55781">
    <property type="entry name" value="GAF domain-like"/>
    <property type="match status" value="1"/>
</dbReference>
<evidence type="ECO:0000256" key="1">
    <source>
        <dbReference type="ARBA" id="ARBA00023015"/>
    </source>
</evidence>
<dbReference type="PROSITE" id="PS51077">
    <property type="entry name" value="HTH_ICLR"/>
    <property type="match status" value="1"/>
</dbReference>
<gene>
    <name evidence="6" type="ordered locus">Clole_4232</name>
</gene>
<dbReference type="SUPFAM" id="SSF46785">
    <property type="entry name" value="Winged helix' DNA-binding domain"/>
    <property type="match status" value="1"/>
</dbReference>
<dbReference type="eggNOG" id="COG1414">
    <property type="taxonomic scope" value="Bacteria"/>
</dbReference>